<dbReference type="EMBL" id="CAMPGE010014253">
    <property type="protein sequence ID" value="CAI2372935.1"/>
    <property type="molecule type" value="Genomic_DNA"/>
</dbReference>
<organism evidence="2 3">
    <name type="scientific">Euplotes crassus</name>
    <dbReference type="NCBI Taxonomy" id="5936"/>
    <lineage>
        <taxon>Eukaryota</taxon>
        <taxon>Sar</taxon>
        <taxon>Alveolata</taxon>
        <taxon>Ciliophora</taxon>
        <taxon>Intramacronucleata</taxon>
        <taxon>Spirotrichea</taxon>
        <taxon>Hypotrichia</taxon>
        <taxon>Euplotida</taxon>
        <taxon>Euplotidae</taxon>
        <taxon>Moneuplotes</taxon>
    </lineage>
</organism>
<feature type="chain" id="PRO_5042080136" evidence="1">
    <location>
        <begin position="16"/>
        <end position="66"/>
    </location>
</feature>
<accession>A0AAD2CVX3</accession>
<protein>
    <submittedName>
        <fullName evidence="2">Uncharacterized protein</fullName>
    </submittedName>
</protein>
<evidence type="ECO:0000256" key="1">
    <source>
        <dbReference type="SAM" id="SignalP"/>
    </source>
</evidence>
<dbReference type="Proteomes" id="UP001295684">
    <property type="component" value="Unassembled WGS sequence"/>
</dbReference>
<sequence length="66" mass="7611">MGGLRTLFMLKITLGVKLLIRISKEYFLTKQIVVIKKLPRMKVLNTINLKASLLLMERIDLQNSLP</sequence>
<proteinExistence type="predicted"/>
<reference evidence="2" key="1">
    <citation type="submission" date="2023-07" db="EMBL/GenBank/DDBJ databases">
        <authorList>
            <consortium name="AG Swart"/>
            <person name="Singh M."/>
            <person name="Singh A."/>
            <person name="Seah K."/>
            <person name="Emmerich C."/>
        </authorList>
    </citation>
    <scope>NUCLEOTIDE SEQUENCE</scope>
    <source>
        <strain evidence="2">DP1</strain>
    </source>
</reference>
<comment type="caution">
    <text evidence="2">The sequence shown here is derived from an EMBL/GenBank/DDBJ whole genome shotgun (WGS) entry which is preliminary data.</text>
</comment>
<keyword evidence="1" id="KW-0732">Signal</keyword>
<gene>
    <name evidence="2" type="ORF">ECRASSUSDP1_LOCUS14272</name>
</gene>
<dbReference type="AlphaFoldDB" id="A0AAD2CVX3"/>
<evidence type="ECO:0000313" key="3">
    <source>
        <dbReference type="Proteomes" id="UP001295684"/>
    </source>
</evidence>
<keyword evidence="3" id="KW-1185">Reference proteome</keyword>
<evidence type="ECO:0000313" key="2">
    <source>
        <dbReference type="EMBL" id="CAI2372935.1"/>
    </source>
</evidence>
<name>A0AAD2CVX3_EUPCR</name>
<feature type="signal peptide" evidence="1">
    <location>
        <begin position="1"/>
        <end position="15"/>
    </location>
</feature>